<gene>
    <name evidence="7" type="ORF">EDB92DRAFT_2110262</name>
</gene>
<feature type="compositionally biased region" description="Basic and acidic residues" evidence="5">
    <location>
        <begin position="39"/>
        <end position="48"/>
    </location>
</feature>
<proteinExistence type="predicted"/>
<evidence type="ECO:0000313" key="7">
    <source>
        <dbReference type="EMBL" id="KAH9001206.1"/>
    </source>
</evidence>
<name>A0AAD4LSU8_9AGAM</name>
<reference evidence="7" key="1">
    <citation type="submission" date="2022-01" db="EMBL/GenBank/DDBJ databases">
        <title>Comparative genomics reveals a dynamic genome evolution in the ectomycorrhizal milk-cap (Lactarius) mushrooms.</title>
        <authorList>
            <consortium name="DOE Joint Genome Institute"/>
            <person name="Lebreton A."/>
            <person name="Tang N."/>
            <person name="Kuo A."/>
            <person name="LaButti K."/>
            <person name="Drula E."/>
            <person name="Barry K."/>
            <person name="Clum A."/>
            <person name="Lipzen A."/>
            <person name="Mousain D."/>
            <person name="Ng V."/>
            <person name="Wang R."/>
            <person name="Wang X."/>
            <person name="Dai Y."/>
            <person name="Henrissat B."/>
            <person name="Grigoriev I.V."/>
            <person name="Guerin-Laguette A."/>
            <person name="Yu F."/>
            <person name="Martin F.M."/>
        </authorList>
    </citation>
    <scope>NUCLEOTIDE SEQUENCE</scope>
    <source>
        <strain evidence="7">QP</strain>
    </source>
</reference>
<evidence type="ECO:0000256" key="1">
    <source>
        <dbReference type="ARBA" id="ARBA00004173"/>
    </source>
</evidence>
<feature type="compositionally biased region" description="Basic and acidic residues" evidence="5">
    <location>
        <begin position="857"/>
        <end position="881"/>
    </location>
</feature>
<dbReference type="SUPFAM" id="SSF52540">
    <property type="entry name" value="P-loop containing nucleoside triphosphate hydrolases"/>
    <property type="match status" value="1"/>
</dbReference>
<dbReference type="InterPro" id="IPR027417">
    <property type="entry name" value="P-loop_NTPase"/>
</dbReference>
<dbReference type="InterPro" id="IPR003959">
    <property type="entry name" value="ATPase_AAA_core"/>
</dbReference>
<dbReference type="Gene3D" id="3.40.50.300">
    <property type="entry name" value="P-loop containing nucleotide triphosphate hydrolases"/>
    <property type="match status" value="1"/>
</dbReference>
<feature type="compositionally biased region" description="Low complexity" evidence="5">
    <location>
        <begin position="412"/>
        <end position="426"/>
    </location>
</feature>
<dbReference type="Proteomes" id="UP001201163">
    <property type="component" value="Unassembled WGS sequence"/>
</dbReference>
<feature type="region of interest" description="Disordered" evidence="5">
    <location>
        <begin position="386"/>
        <end position="446"/>
    </location>
</feature>
<accession>A0AAD4LSU8</accession>
<dbReference type="InterPro" id="IPR003593">
    <property type="entry name" value="AAA+_ATPase"/>
</dbReference>
<sequence length="976" mass="106334">MTCARTWPRALVSLGGPPRPSTRPQAAHSAPSPGGSDPPSKEPDDSNGKNEPSVPSQALQVPVEQSFFWTHQSLPEPEPSTLPPPEVFEEILNNVYLALHPQVQHKATYSTPSGPPTEPTLALYCPIEGGNYVIDDTVRELARQTGSDVVVLDAVHIAAGEWGHFGQAASLIELPQNPLHFPSASPTTRYDDDEEGDERYYRPPQMTLQVVLPPQISLIRGGTPSKKSVVKARAFFEMCINLQAPADAGGSNGTQRPRLIYIRDFSTLSSSWASLHPVLLSAVRQRRQGVLSRPTSPVVNPTTIVFGITPPIFPSTPDHSPPPPGPHDMVNVLTSTGQAGPGVATPRSERSDWSEEDHAEKARERRLRERLRKWERDDLQSEIPKLVTTTPVEEESGPIHPNFTFLGGPGGANPLASLLNPLLGGSQPSPQSETPNSNSSTDSGFLRTSVLVPASRSLLREKTSRVGRRREINELTMRMAIGAIGGLLEARSAVSVFTPSSAPSPLEPVAPENTSNAARMWEDWGNRITAWAQVKPIADQAVGRVVSSSLRGGEMVKPSLSAASVLWDHVCGAWADRWASHGLRKAWMQRSAGRSAGGQQVWDDETEPQVDDIVESVKHEPSLDMHEQRLVGCIVDSASMPTSFAHVHLPAHTIDSVRTIVSLPMLHPTAFQQGILKEHSMSGCLLFGPPGTGKTLVVRALAKEAGCRMLAISPSDVMDMYVGEGEKLVRSVFKLARRLAPCVVFIDEIDALFGARSSSRNSGSGSAHRGVITEFMQEMDGLKTFNAHNVIVIGATNRPFDLDDAVLRRLPRRLLVDLPGETEREEILKILLRNEALSPDVDLKALARDTPTFSGSDLKHAFDRGKNDHQDMSNAEGKEENTPPTSSDSESATQRVLRPHNFAKALKEITPSASESLGSLTDLRRWNDEFGEGRKRKKQVWGKDRFGFTKQWHTRQDGRVATPTGSDQSNSTPSAG</sequence>
<keyword evidence="2" id="KW-0547">Nucleotide-binding</keyword>
<keyword evidence="8" id="KW-1185">Reference proteome</keyword>
<evidence type="ECO:0000256" key="3">
    <source>
        <dbReference type="ARBA" id="ARBA00022840"/>
    </source>
</evidence>
<dbReference type="InterPro" id="IPR051701">
    <property type="entry name" value="Mito_OM_Translocase_MSP1"/>
</dbReference>
<feature type="compositionally biased region" description="Polar residues" evidence="5">
    <location>
        <begin position="882"/>
        <end position="894"/>
    </location>
</feature>
<feature type="compositionally biased region" description="Polar residues" evidence="5">
    <location>
        <begin position="963"/>
        <end position="976"/>
    </location>
</feature>
<dbReference type="PANTHER" id="PTHR45644">
    <property type="entry name" value="AAA ATPASE, PUTATIVE (AFU_ORTHOLOGUE AFUA_2G12920)-RELATED-RELATED"/>
    <property type="match status" value="1"/>
</dbReference>
<evidence type="ECO:0000313" key="8">
    <source>
        <dbReference type="Proteomes" id="UP001201163"/>
    </source>
</evidence>
<feature type="compositionally biased region" description="Basic and acidic residues" evidence="5">
    <location>
        <begin position="347"/>
        <end position="363"/>
    </location>
</feature>
<dbReference type="GO" id="GO:0005524">
    <property type="term" value="F:ATP binding"/>
    <property type="evidence" value="ECO:0007669"/>
    <property type="project" value="UniProtKB-KW"/>
</dbReference>
<evidence type="ECO:0000256" key="5">
    <source>
        <dbReference type="SAM" id="MobiDB-lite"/>
    </source>
</evidence>
<evidence type="ECO:0000256" key="2">
    <source>
        <dbReference type="ARBA" id="ARBA00022741"/>
    </source>
</evidence>
<dbReference type="EMBL" id="JAKELL010000001">
    <property type="protein sequence ID" value="KAH9001206.1"/>
    <property type="molecule type" value="Genomic_DNA"/>
</dbReference>
<keyword evidence="4" id="KW-0496">Mitochondrion</keyword>
<feature type="compositionally biased region" description="Low complexity" evidence="5">
    <location>
        <begin position="29"/>
        <end position="38"/>
    </location>
</feature>
<feature type="compositionally biased region" description="Polar residues" evidence="5">
    <location>
        <begin position="427"/>
        <end position="443"/>
    </location>
</feature>
<feature type="region of interest" description="Disordered" evidence="5">
    <location>
        <begin position="854"/>
        <end position="894"/>
    </location>
</feature>
<feature type="region of interest" description="Disordered" evidence="5">
    <location>
        <begin position="926"/>
        <end position="976"/>
    </location>
</feature>
<dbReference type="GO" id="GO:0005741">
    <property type="term" value="C:mitochondrial outer membrane"/>
    <property type="evidence" value="ECO:0007669"/>
    <property type="project" value="TreeGrafter"/>
</dbReference>
<comment type="subcellular location">
    <subcellularLocation>
        <location evidence="1">Mitochondrion</location>
    </subcellularLocation>
</comment>
<organism evidence="7 8">
    <name type="scientific">Lactarius akahatsu</name>
    <dbReference type="NCBI Taxonomy" id="416441"/>
    <lineage>
        <taxon>Eukaryota</taxon>
        <taxon>Fungi</taxon>
        <taxon>Dikarya</taxon>
        <taxon>Basidiomycota</taxon>
        <taxon>Agaricomycotina</taxon>
        <taxon>Agaricomycetes</taxon>
        <taxon>Russulales</taxon>
        <taxon>Russulaceae</taxon>
        <taxon>Lactarius</taxon>
    </lineage>
</organism>
<feature type="region of interest" description="Disordered" evidence="5">
    <location>
        <begin position="1"/>
        <end position="57"/>
    </location>
</feature>
<dbReference type="Gene3D" id="1.10.8.60">
    <property type="match status" value="1"/>
</dbReference>
<dbReference type="SMART" id="SM00382">
    <property type="entry name" value="AAA"/>
    <property type="match status" value="1"/>
</dbReference>
<feature type="compositionally biased region" description="Pro residues" evidence="5">
    <location>
        <begin position="313"/>
        <end position="326"/>
    </location>
</feature>
<feature type="region of interest" description="Disordered" evidence="5">
    <location>
        <begin position="313"/>
        <end position="363"/>
    </location>
</feature>
<protein>
    <recommendedName>
        <fullName evidence="6">AAA+ ATPase domain-containing protein</fullName>
    </recommendedName>
</protein>
<dbReference type="AlphaFoldDB" id="A0AAD4LSU8"/>
<evidence type="ECO:0000256" key="4">
    <source>
        <dbReference type="ARBA" id="ARBA00023128"/>
    </source>
</evidence>
<evidence type="ECO:0000259" key="6">
    <source>
        <dbReference type="SMART" id="SM00382"/>
    </source>
</evidence>
<dbReference type="PANTHER" id="PTHR45644:SF56">
    <property type="entry name" value="AAA ATPASE, PUTATIVE (AFU_ORTHOLOGUE AFUA_2G12920)-RELATED"/>
    <property type="match status" value="1"/>
</dbReference>
<dbReference type="PROSITE" id="PS00674">
    <property type="entry name" value="AAA"/>
    <property type="match status" value="1"/>
</dbReference>
<keyword evidence="3" id="KW-0067">ATP-binding</keyword>
<dbReference type="GO" id="GO:0016887">
    <property type="term" value="F:ATP hydrolysis activity"/>
    <property type="evidence" value="ECO:0007669"/>
    <property type="project" value="InterPro"/>
</dbReference>
<dbReference type="Pfam" id="PF00004">
    <property type="entry name" value="AAA"/>
    <property type="match status" value="1"/>
</dbReference>
<dbReference type="CDD" id="cd19481">
    <property type="entry name" value="RecA-like_protease"/>
    <property type="match status" value="1"/>
</dbReference>
<comment type="caution">
    <text evidence="7">The sequence shown here is derived from an EMBL/GenBank/DDBJ whole genome shotgun (WGS) entry which is preliminary data.</text>
</comment>
<dbReference type="InterPro" id="IPR003960">
    <property type="entry name" value="ATPase_AAA_CS"/>
</dbReference>
<feature type="domain" description="AAA+ ATPase" evidence="6">
    <location>
        <begin position="680"/>
        <end position="820"/>
    </location>
</feature>